<proteinExistence type="predicted"/>
<dbReference type="Proteomes" id="UP000410049">
    <property type="component" value="Unassembled WGS sequence"/>
</dbReference>
<dbReference type="InterPro" id="IPR035391">
    <property type="entry name" value="Arylsulfotran_N"/>
</dbReference>
<dbReference type="Pfam" id="PF17425">
    <property type="entry name" value="Arylsulfotran_N"/>
    <property type="match status" value="1"/>
</dbReference>
<name>A0A5M9ZNN0_9BIFI</name>
<reference evidence="2 3" key="1">
    <citation type="journal article" date="2019" name="Syst. Appl. Microbiol.">
        <title>Characterization of Bifidobacterium species in feaces of the Egyptian fruit bat: Description of B. vespertilionis sp. nov. and B. rousetti sp. nov.</title>
        <authorList>
            <person name="Modesto M."/>
            <person name="Satti M."/>
            <person name="Watanabe K."/>
            <person name="Puglisi E."/>
            <person name="Morelli L."/>
            <person name="Huang C.-H."/>
            <person name="Liou J.-S."/>
            <person name="Miyashita M."/>
            <person name="Tamura T."/>
            <person name="Saito S."/>
            <person name="Mori K."/>
            <person name="Huang L."/>
            <person name="Sciavilla P."/>
            <person name="Sandri C."/>
            <person name="Spiezio C."/>
            <person name="Vitali F."/>
            <person name="Cavalieri D."/>
            <person name="Perpetuini G."/>
            <person name="Tofalo R."/>
            <person name="Bonetti A."/>
            <person name="Arita M."/>
            <person name="Mattarelli P."/>
        </authorList>
    </citation>
    <scope>NUCLEOTIDE SEQUENCE [LARGE SCALE GENOMIC DNA]</scope>
    <source>
        <strain evidence="2 3">RST17</strain>
    </source>
</reference>
<feature type="domain" description="Arylsulfotransferase N-terminal" evidence="1">
    <location>
        <begin position="125"/>
        <end position="176"/>
    </location>
</feature>
<dbReference type="GO" id="GO:0004062">
    <property type="term" value="F:aryl sulfotransferase activity"/>
    <property type="evidence" value="ECO:0007669"/>
    <property type="project" value="InterPro"/>
</dbReference>
<accession>A0A5M9ZNN0</accession>
<dbReference type="AlphaFoldDB" id="A0A5M9ZNN0"/>
<dbReference type="PANTHER" id="PTHR35340">
    <property type="entry name" value="PQQ ENZYME REPEAT PROTEIN-RELATED"/>
    <property type="match status" value="1"/>
</dbReference>
<dbReference type="Pfam" id="PF05935">
    <property type="entry name" value="Arylsulfotrans"/>
    <property type="match status" value="1"/>
</dbReference>
<sequence length="566" mass="62827">MVSNDNVSAAIRERRVERLNAQIESVYTDDYQKMMDDELVSERDAQKRTVDNIYTKVNPYGTNTTSMYVYFTTDNTATVSYTVSADGYPDYTATAITSDEAARTVRSAVNYAESTTGDTISTSASEESQAASDVTTGELASTTHEFLVLGLIPQVKNTITLTITSTDGSSTTRTITQNGPKLLGSEEVRLEQTVSPDDDTTTALDNGLYAILGNDSDEQDFMYYYDANGVLRGEVPVLYYRSHRLLFDDDGLMWFSASTRTFVGMNRLGKLVKIIDLGGRFILHHDYALDSDGNIVSLATDLEREDHAVQDQVIKVDTSTGEVSLLVDFGDLFPEYKASTTHSGIDESDPTASNRWDWIHFNTIQLMDDGSALLSARETSTIVKVNDIEGTPTLDYLIGETSVWSGTPEADSFLTKVGDFGDTGGQHSITVQYDSSLEDGQYYVYMFDNNFGYAMTRPDYDWTVIDGISTAQSSKDEDSSSQFRKYLVDEQASTYTEVQSFDVPYSPYVSSAEEITDDLNLVGTGMQGVFGVYDDSGNLKAQYRMALSTSYIYRVYQYGFRGFYFA</sequence>
<keyword evidence="2" id="KW-0808">Transferase</keyword>
<dbReference type="InterPro" id="IPR010262">
    <property type="entry name" value="Arylsulfotransferase_bact"/>
</dbReference>
<evidence type="ECO:0000259" key="1">
    <source>
        <dbReference type="Pfam" id="PF17425"/>
    </source>
</evidence>
<dbReference type="PANTHER" id="PTHR35340:SF5">
    <property type="entry name" value="ASST-DOMAIN-CONTAINING PROTEIN"/>
    <property type="match status" value="1"/>
</dbReference>
<comment type="caution">
    <text evidence="2">The sequence shown here is derived from an EMBL/GenBank/DDBJ whole genome shotgun (WGS) entry which is preliminary data.</text>
</comment>
<evidence type="ECO:0000313" key="3">
    <source>
        <dbReference type="Proteomes" id="UP000410049"/>
    </source>
</evidence>
<dbReference type="InterPro" id="IPR053143">
    <property type="entry name" value="Arylsulfate_ST"/>
</dbReference>
<gene>
    <name evidence="2" type="ORF">EMO91_03785</name>
</gene>
<organism evidence="2 3">
    <name type="scientific">Bifidobacterium myosotis</name>
    <dbReference type="NCBI Taxonomy" id="1630166"/>
    <lineage>
        <taxon>Bacteria</taxon>
        <taxon>Bacillati</taxon>
        <taxon>Actinomycetota</taxon>
        <taxon>Actinomycetes</taxon>
        <taxon>Bifidobacteriales</taxon>
        <taxon>Bifidobacteriaceae</taxon>
        <taxon>Bifidobacterium</taxon>
    </lineage>
</organism>
<evidence type="ECO:0000313" key="2">
    <source>
        <dbReference type="EMBL" id="KAA8829234.1"/>
    </source>
</evidence>
<protein>
    <submittedName>
        <fullName evidence="2">Aryl-sulfate sulfotransferase</fullName>
    </submittedName>
</protein>
<dbReference type="EMBL" id="RZUH01000002">
    <property type="protein sequence ID" value="KAA8829234.1"/>
    <property type="molecule type" value="Genomic_DNA"/>
</dbReference>